<name>A0A183TL81_SCHSO</name>
<dbReference type="SUPFAM" id="SSF53098">
    <property type="entry name" value="Ribonuclease H-like"/>
    <property type="match status" value="1"/>
</dbReference>
<evidence type="ECO:0000313" key="3">
    <source>
        <dbReference type="Proteomes" id="UP000275846"/>
    </source>
</evidence>
<gene>
    <name evidence="2" type="ORF">SSLN_LOCUS17229</name>
</gene>
<evidence type="ECO:0000313" key="2">
    <source>
        <dbReference type="EMBL" id="VDM03615.1"/>
    </source>
</evidence>
<dbReference type="InterPro" id="IPR036397">
    <property type="entry name" value="RNaseH_sf"/>
</dbReference>
<dbReference type="STRING" id="70667.A0A183TL81"/>
<feature type="domain" description="Integrase catalytic" evidence="1">
    <location>
        <begin position="2"/>
        <end position="162"/>
    </location>
</feature>
<dbReference type="WBParaSite" id="SSLN_0001788401-mRNA-1">
    <property type="protein sequence ID" value="SSLN_0001788401-mRNA-1"/>
    <property type="gene ID" value="SSLN_0001788401"/>
</dbReference>
<dbReference type="InterPro" id="IPR050951">
    <property type="entry name" value="Retrovirus_Pol_polyprotein"/>
</dbReference>
<dbReference type="Gene3D" id="3.30.420.10">
    <property type="entry name" value="Ribonuclease H-like superfamily/Ribonuclease H"/>
    <property type="match status" value="1"/>
</dbReference>
<proteinExistence type="predicted"/>
<dbReference type="Proteomes" id="UP000275846">
    <property type="component" value="Unassembled WGS sequence"/>
</dbReference>
<dbReference type="PANTHER" id="PTHR37984:SF15">
    <property type="entry name" value="INTEGRASE CATALYTIC DOMAIN-CONTAINING PROTEIN"/>
    <property type="match status" value="1"/>
</dbReference>
<dbReference type="OrthoDB" id="10062030at2759"/>
<dbReference type="PROSITE" id="PS50994">
    <property type="entry name" value="INTEGRASE"/>
    <property type="match status" value="1"/>
</dbReference>
<protein>
    <submittedName>
        <fullName evidence="4">Integrase catalytic domain-containing protein</fullName>
    </submittedName>
</protein>
<reference evidence="2 3" key="2">
    <citation type="submission" date="2018-11" db="EMBL/GenBank/DDBJ databases">
        <authorList>
            <consortium name="Pathogen Informatics"/>
        </authorList>
    </citation>
    <scope>NUCLEOTIDE SEQUENCE [LARGE SCALE GENOMIC DNA]</scope>
    <source>
        <strain evidence="2 3">NST_G2</strain>
    </source>
</reference>
<accession>A0A183TL81</accession>
<dbReference type="GO" id="GO:0015074">
    <property type="term" value="P:DNA integration"/>
    <property type="evidence" value="ECO:0007669"/>
    <property type="project" value="InterPro"/>
</dbReference>
<dbReference type="InterPro" id="IPR001584">
    <property type="entry name" value="Integrase_cat-core"/>
</dbReference>
<organism evidence="4">
    <name type="scientific">Schistocephalus solidus</name>
    <name type="common">Tapeworm</name>
    <dbReference type="NCBI Taxonomy" id="70667"/>
    <lineage>
        <taxon>Eukaryota</taxon>
        <taxon>Metazoa</taxon>
        <taxon>Spiralia</taxon>
        <taxon>Lophotrochozoa</taxon>
        <taxon>Platyhelminthes</taxon>
        <taxon>Cestoda</taxon>
        <taxon>Eucestoda</taxon>
        <taxon>Diphyllobothriidea</taxon>
        <taxon>Diphyllobothriidae</taxon>
        <taxon>Schistocephalus</taxon>
    </lineage>
</organism>
<dbReference type="FunFam" id="3.30.420.10:FF:000032">
    <property type="entry name" value="Retrovirus-related Pol polyprotein from transposon 297-like Protein"/>
    <property type="match status" value="1"/>
</dbReference>
<sequence>MTTGFPGEGVGLDIIGPLPNSVRGHEYILVMKDVLTKKPEAINLLRQDAASMANAINRTWISRWGSPLSLHSDCGSNLESQLMREVCEMLDIRKTHTTLHHPDGNSLVQRTNRVIQNILLSFTKDDFQQEWDVHVPFCLLAYRGTTHSSTGFPPHYLWTGRDLHLPVDLRYP</sequence>
<dbReference type="PANTHER" id="PTHR37984">
    <property type="entry name" value="PROTEIN CBG26694"/>
    <property type="match status" value="1"/>
</dbReference>
<dbReference type="InterPro" id="IPR012337">
    <property type="entry name" value="RNaseH-like_sf"/>
</dbReference>
<reference evidence="4" key="1">
    <citation type="submission" date="2016-06" db="UniProtKB">
        <authorList>
            <consortium name="WormBaseParasite"/>
        </authorList>
    </citation>
    <scope>IDENTIFICATION</scope>
</reference>
<evidence type="ECO:0000259" key="1">
    <source>
        <dbReference type="PROSITE" id="PS50994"/>
    </source>
</evidence>
<dbReference type="EMBL" id="UYSU01042169">
    <property type="protein sequence ID" value="VDM03615.1"/>
    <property type="molecule type" value="Genomic_DNA"/>
</dbReference>
<dbReference type="AlphaFoldDB" id="A0A183TL81"/>
<evidence type="ECO:0000313" key="4">
    <source>
        <dbReference type="WBParaSite" id="SSLN_0001788401-mRNA-1"/>
    </source>
</evidence>
<dbReference type="Pfam" id="PF00665">
    <property type="entry name" value="rve"/>
    <property type="match status" value="1"/>
</dbReference>
<keyword evidence="3" id="KW-1185">Reference proteome</keyword>
<dbReference type="GO" id="GO:0003676">
    <property type="term" value="F:nucleic acid binding"/>
    <property type="evidence" value="ECO:0007669"/>
    <property type="project" value="InterPro"/>
</dbReference>